<dbReference type="InterPro" id="IPR036388">
    <property type="entry name" value="WH-like_DNA-bd_sf"/>
</dbReference>
<dbReference type="SUPFAM" id="SSF88946">
    <property type="entry name" value="Sigma2 domain of RNA polymerase sigma factors"/>
    <property type="match status" value="1"/>
</dbReference>
<dbReference type="EMBL" id="UOGF01000075">
    <property type="protein sequence ID" value="VAX31434.1"/>
    <property type="molecule type" value="Genomic_DNA"/>
</dbReference>
<gene>
    <name evidence="8" type="ORF">MNBD_NITROSPIRAE01-2283</name>
</gene>
<dbReference type="GO" id="GO:0003677">
    <property type="term" value="F:DNA binding"/>
    <property type="evidence" value="ECO:0007669"/>
    <property type="project" value="UniProtKB-KW"/>
</dbReference>
<keyword evidence="4" id="KW-0238">DNA-binding</keyword>
<dbReference type="NCBIfam" id="TIGR02937">
    <property type="entry name" value="sigma70-ECF"/>
    <property type="match status" value="1"/>
</dbReference>
<evidence type="ECO:0000259" key="6">
    <source>
        <dbReference type="Pfam" id="PF04542"/>
    </source>
</evidence>
<feature type="domain" description="RNA polymerase sigma factor 70 region 4 type 2" evidence="7">
    <location>
        <begin position="95"/>
        <end position="147"/>
    </location>
</feature>
<dbReference type="Gene3D" id="1.10.10.10">
    <property type="entry name" value="Winged helix-like DNA-binding domain superfamily/Winged helix DNA-binding domain"/>
    <property type="match status" value="1"/>
</dbReference>
<accession>A0A3B1D5K4</accession>
<dbReference type="PANTHER" id="PTHR43133">
    <property type="entry name" value="RNA POLYMERASE ECF-TYPE SIGMA FACTO"/>
    <property type="match status" value="1"/>
</dbReference>
<dbReference type="SUPFAM" id="SSF88659">
    <property type="entry name" value="Sigma3 and sigma4 domains of RNA polymerase sigma factors"/>
    <property type="match status" value="1"/>
</dbReference>
<comment type="similarity">
    <text evidence="1">Belongs to the sigma-70 factor family. ECF subfamily.</text>
</comment>
<organism evidence="8">
    <name type="scientific">hydrothermal vent metagenome</name>
    <dbReference type="NCBI Taxonomy" id="652676"/>
    <lineage>
        <taxon>unclassified sequences</taxon>
        <taxon>metagenomes</taxon>
        <taxon>ecological metagenomes</taxon>
    </lineage>
</organism>
<dbReference type="Gene3D" id="1.10.1740.10">
    <property type="match status" value="1"/>
</dbReference>
<dbReference type="InterPro" id="IPR007627">
    <property type="entry name" value="RNA_pol_sigma70_r2"/>
</dbReference>
<sequence>MQEKTKTLLRHGFRYALSLTHEITQAEDLLQDAWVAVLRARGPRKRAYLFSAIRSRFLDQQRRAQLVVIESLEDNSQYSEQEIQPSNEMIFANTEMLDKALSILRPVEREALLLSEIEGYTTQEIANMTGQPRGTVLSLIYRSRQKLKKHLLLHAEKENHA</sequence>
<dbReference type="AlphaFoldDB" id="A0A3B1D5K4"/>
<keyword evidence="2" id="KW-0805">Transcription regulation</keyword>
<dbReference type="InterPro" id="IPR013325">
    <property type="entry name" value="RNA_pol_sigma_r2"/>
</dbReference>
<dbReference type="InterPro" id="IPR013324">
    <property type="entry name" value="RNA_pol_sigma_r3/r4-like"/>
</dbReference>
<evidence type="ECO:0000256" key="3">
    <source>
        <dbReference type="ARBA" id="ARBA00023082"/>
    </source>
</evidence>
<evidence type="ECO:0000256" key="5">
    <source>
        <dbReference type="ARBA" id="ARBA00023163"/>
    </source>
</evidence>
<feature type="domain" description="RNA polymerase sigma-70 region 2" evidence="6">
    <location>
        <begin position="11"/>
        <end position="65"/>
    </location>
</feature>
<reference evidence="8" key="1">
    <citation type="submission" date="2018-06" db="EMBL/GenBank/DDBJ databases">
        <authorList>
            <person name="Zhirakovskaya E."/>
        </authorList>
    </citation>
    <scope>NUCLEOTIDE SEQUENCE</scope>
</reference>
<name>A0A3B1D5K4_9ZZZZ</name>
<evidence type="ECO:0000256" key="4">
    <source>
        <dbReference type="ARBA" id="ARBA00023125"/>
    </source>
</evidence>
<dbReference type="Pfam" id="PF04542">
    <property type="entry name" value="Sigma70_r2"/>
    <property type="match status" value="1"/>
</dbReference>
<dbReference type="InterPro" id="IPR039425">
    <property type="entry name" value="RNA_pol_sigma-70-like"/>
</dbReference>
<evidence type="ECO:0000256" key="1">
    <source>
        <dbReference type="ARBA" id="ARBA00010641"/>
    </source>
</evidence>
<dbReference type="GO" id="GO:0016987">
    <property type="term" value="F:sigma factor activity"/>
    <property type="evidence" value="ECO:0007669"/>
    <property type="project" value="UniProtKB-KW"/>
</dbReference>
<protein>
    <recommendedName>
        <fullName evidence="9">RNA polymerase ECF-type sigma factor</fullName>
    </recommendedName>
</protein>
<dbReference type="CDD" id="cd06171">
    <property type="entry name" value="Sigma70_r4"/>
    <property type="match status" value="1"/>
</dbReference>
<dbReference type="Pfam" id="PF08281">
    <property type="entry name" value="Sigma70_r4_2"/>
    <property type="match status" value="1"/>
</dbReference>
<evidence type="ECO:0008006" key="9">
    <source>
        <dbReference type="Google" id="ProtNLM"/>
    </source>
</evidence>
<dbReference type="InterPro" id="IPR013249">
    <property type="entry name" value="RNA_pol_sigma70_r4_t2"/>
</dbReference>
<evidence type="ECO:0000259" key="7">
    <source>
        <dbReference type="Pfam" id="PF08281"/>
    </source>
</evidence>
<keyword evidence="5" id="KW-0804">Transcription</keyword>
<evidence type="ECO:0000256" key="2">
    <source>
        <dbReference type="ARBA" id="ARBA00023015"/>
    </source>
</evidence>
<evidence type="ECO:0000313" key="8">
    <source>
        <dbReference type="EMBL" id="VAX31434.1"/>
    </source>
</evidence>
<dbReference type="GO" id="GO:0006352">
    <property type="term" value="P:DNA-templated transcription initiation"/>
    <property type="evidence" value="ECO:0007669"/>
    <property type="project" value="InterPro"/>
</dbReference>
<dbReference type="PANTHER" id="PTHR43133:SF8">
    <property type="entry name" value="RNA POLYMERASE SIGMA FACTOR HI_1459-RELATED"/>
    <property type="match status" value="1"/>
</dbReference>
<dbReference type="InterPro" id="IPR014284">
    <property type="entry name" value="RNA_pol_sigma-70_dom"/>
</dbReference>
<proteinExistence type="inferred from homology"/>
<keyword evidence="3" id="KW-0731">Sigma factor</keyword>